<name>A0A1B0ZYW4_9RHOB</name>
<accession>A0A1B0ZYW4</accession>
<dbReference type="RefSeq" id="WP_005670053.1">
    <property type="nucleotide sequence ID" value="NZ_CP015230.1"/>
</dbReference>
<dbReference type="AlphaFoldDB" id="A0A1B0ZYW4"/>
<organism evidence="7 8">
    <name type="scientific">Tritonibacter mobilis F1926</name>
    <dbReference type="NCBI Taxonomy" id="1265309"/>
    <lineage>
        <taxon>Bacteria</taxon>
        <taxon>Pseudomonadati</taxon>
        <taxon>Pseudomonadota</taxon>
        <taxon>Alphaproteobacteria</taxon>
        <taxon>Rhodobacterales</taxon>
        <taxon>Paracoccaceae</taxon>
        <taxon>Tritonibacter</taxon>
    </lineage>
</organism>
<evidence type="ECO:0000259" key="6">
    <source>
        <dbReference type="Pfam" id="PF05433"/>
    </source>
</evidence>
<comment type="similarity">
    <text evidence="2">Belongs to the rickettsiale 17 kDa surface antigen family.</text>
</comment>
<dbReference type="Pfam" id="PF05433">
    <property type="entry name" value="Rick_17kDa_Anti"/>
    <property type="match status" value="1"/>
</dbReference>
<feature type="domain" description="Glycine zipper 2TM" evidence="6">
    <location>
        <begin position="28"/>
        <end position="66"/>
    </location>
</feature>
<evidence type="ECO:0000256" key="5">
    <source>
        <dbReference type="SAM" id="SignalP"/>
    </source>
</evidence>
<evidence type="ECO:0000313" key="8">
    <source>
        <dbReference type="Proteomes" id="UP000013243"/>
    </source>
</evidence>
<dbReference type="PROSITE" id="PS51257">
    <property type="entry name" value="PROKAR_LIPOPROTEIN"/>
    <property type="match status" value="1"/>
</dbReference>
<comment type="subcellular location">
    <subcellularLocation>
        <location evidence="1">Cell outer membrane</location>
        <topology evidence="1">Lipid-anchor</topology>
    </subcellularLocation>
</comment>
<gene>
    <name evidence="7" type="ORF">K529_001980</name>
</gene>
<feature type="chain" id="PRO_5008518233" description="17 kDa surface antigen" evidence="5">
    <location>
        <begin position="20"/>
        <end position="87"/>
    </location>
</feature>
<dbReference type="Proteomes" id="UP000013243">
    <property type="component" value="Chromosome"/>
</dbReference>
<sequence>MSKTSGVIAALFASALAVAGCTDNQDINAVSGALVGAAVGNQVGSGSGKTAATLVGGAVGAQLGANAPRQCTYRNANGSTYKAACPS</sequence>
<proteinExistence type="inferred from homology"/>
<evidence type="ECO:0000256" key="3">
    <source>
        <dbReference type="ARBA" id="ARBA00015281"/>
    </source>
</evidence>
<dbReference type="GO" id="GO:0009279">
    <property type="term" value="C:cell outer membrane"/>
    <property type="evidence" value="ECO:0007669"/>
    <property type="project" value="UniProtKB-SubCell"/>
</dbReference>
<evidence type="ECO:0000256" key="2">
    <source>
        <dbReference type="ARBA" id="ARBA00008681"/>
    </source>
</evidence>
<evidence type="ECO:0000256" key="4">
    <source>
        <dbReference type="ARBA" id="ARBA00023288"/>
    </source>
</evidence>
<evidence type="ECO:0000313" key="7">
    <source>
        <dbReference type="EMBL" id="ANP39522.1"/>
    </source>
</evidence>
<dbReference type="EMBL" id="CP015230">
    <property type="protein sequence ID" value="ANP39522.1"/>
    <property type="molecule type" value="Genomic_DNA"/>
</dbReference>
<dbReference type="STRING" id="1265309.K529_001980"/>
<dbReference type="InterPro" id="IPR008816">
    <property type="entry name" value="Gly_zipper_2TM_dom"/>
</dbReference>
<keyword evidence="5" id="KW-0732">Signal</keyword>
<protein>
    <recommendedName>
        <fullName evidence="3">17 kDa surface antigen</fullName>
    </recommendedName>
</protein>
<dbReference type="KEGG" id="rmb:K529_001980"/>
<feature type="signal peptide" evidence="5">
    <location>
        <begin position="1"/>
        <end position="19"/>
    </location>
</feature>
<reference evidence="7 8" key="1">
    <citation type="journal article" date="2016" name="ISME J.">
        <title>Global occurrence and heterogeneity of the Roseobacter-clade species Ruegeria mobilis.</title>
        <authorList>
            <person name="Sonnenschein E."/>
            <person name="Gram L."/>
        </authorList>
    </citation>
    <scope>NUCLEOTIDE SEQUENCE [LARGE SCALE GENOMIC DNA]</scope>
    <source>
        <strain evidence="7 8">F1926</strain>
    </source>
</reference>
<evidence type="ECO:0000256" key="1">
    <source>
        <dbReference type="ARBA" id="ARBA00004459"/>
    </source>
</evidence>
<keyword evidence="4" id="KW-0449">Lipoprotein</keyword>
<dbReference type="GeneID" id="28248562"/>